<accession>A0A6J7FIE8</accession>
<dbReference type="PANTHER" id="PTHR47829">
    <property type="entry name" value="HYDROLASE, PUTATIVE (AFU_ORTHOLOGUE AFUA_1G12880)-RELATED"/>
    <property type="match status" value="1"/>
</dbReference>
<sequence length="259" mass="28241">MCGPRSPDSTRLQLHALVRDLPLGKSTSGPSAPQGCPSPYDLCVLRAVFFDFGGVILSSPFDAFNHYERDHGLPLNFIRSVNSVNHHENAWARLERSDISPAQFDDIFALESEALGHRIPGAEILALLHGELRPDMVHALDVIKASGLILACLTNNVLTQQVVATDPGERARQQELQAVLARFDAVIESSKVGVRKPEPRFYEIACETVGVQPNECVFLDDLGINLKPAAQMGMITIKVATSEQALSELAQIINLDLAL</sequence>
<dbReference type="SFLD" id="SFLDS00003">
    <property type="entry name" value="Haloacid_Dehalogenase"/>
    <property type="match status" value="1"/>
</dbReference>
<reference evidence="2" key="1">
    <citation type="submission" date="2020-05" db="EMBL/GenBank/DDBJ databases">
        <authorList>
            <person name="Chiriac C."/>
            <person name="Salcher M."/>
            <person name="Ghai R."/>
            <person name="Kavagutti S V."/>
        </authorList>
    </citation>
    <scope>NUCLEOTIDE SEQUENCE</scope>
</reference>
<dbReference type="PRINTS" id="PR00413">
    <property type="entry name" value="HADHALOGNASE"/>
</dbReference>
<keyword evidence="1" id="KW-0007">Acetylation</keyword>
<evidence type="ECO:0000256" key="1">
    <source>
        <dbReference type="ARBA" id="ARBA00022990"/>
    </source>
</evidence>
<proteinExistence type="predicted"/>
<dbReference type="InterPro" id="IPR006439">
    <property type="entry name" value="HAD-SF_hydro_IA"/>
</dbReference>
<dbReference type="InterPro" id="IPR023214">
    <property type="entry name" value="HAD_sf"/>
</dbReference>
<dbReference type="InterPro" id="IPR036412">
    <property type="entry name" value="HAD-like_sf"/>
</dbReference>
<dbReference type="Gene3D" id="3.40.50.1000">
    <property type="entry name" value="HAD superfamily/HAD-like"/>
    <property type="match status" value="1"/>
</dbReference>
<dbReference type="EMBL" id="CAFBMJ010000009">
    <property type="protein sequence ID" value="CAB4893354.1"/>
    <property type="molecule type" value="Genomic_DNA"/>
</dbReference>
<dbReference type="AlphaFoldDB" id="A0A6J7FIE8"/>
<dbReference type="Gene3D" id="1.10.150.240">
    <property type="entry name" value="Putative phosphatase, domain 2"/>
    <property type="match status" value="1"/>
</dbReference>
<protein>
    <submittedName>
        <fullName evidence="2">Unannotated protein</fullName>
    </submittedName>
</protein>
<dbReference type="Pfam" id="PF00702">
    <property type="entry name" value="Hydrolase"/>
    <property type="match status" value="1"/>
</dbReference>
<dbReference type="EMBL" id="CAFBNR010000019">
    <property type="protein sequence ID" value="CAB4960477.1"/>
    <property type="molecule type" value="Genomic_DNA"/>
</dbReference>
<gene>
    <name evidence="2" type="ORF">UFOPK3573_00247</name>
    <name evidence="3" type="ORF">UFOPK3879_00572</name>
</gene>
<organism evidence="2">
    <name type="scientific">freshwater metagenome</name>
    <dbReference type="NCBI Taxonomy" id="449393"/>
    <lineage>
        <taxon>unclassified sequences</taxon>
        <taxon>metagenomes</taxon>
        <taxon>ecological metagenomes</taxon>
    </lineage>
</organism>
<evidence type="ECO:0000313" key="3">
    <source>
        <dbReference type="EMBL" id="CAB4960477.1"/>
    </source>
</evidence>
<name>A0A6J7FIE8_9ZZZZ</name>
<dbReference type="InterPro" id="IPR052898">
    <property type="entry name" value="ACAD10-like"/>
</dbReference>
<evidence type="ECO:0000313" key="2">
    <source>
        <dbReference type="EMBL" id="CAB4893354.1"/>
    </source>
</evidence>
<dbReference type="SFLD" id="SFLDG01129">
    <property type="entry name" value="C1.5:_HAD__Beta-PGM__Phosphata"/>
    <property type="match status" value="1"/>
</dbReference>
<dbReference type="InterPro" id="IPR023198">
    <property type="entry name" value="PGP-like_dom2"/>
</dbReference>
<dbReference type="CDD" id="cd02603">
    <property type="entry name" value="HAD_sEH-N_like"/>
    <property type="match status" value="1"/>
</dbReference>
<dbReference type="PANTHER" id="PTHR47829:SF1">
    <property type="entry name" value="HAD FAMILY PHOSPHATASE"/>
    <property type="match status" value="1"/>
</dbReference>
<dbReference type="NCBIfam" id="TIGR02247">
    <property type="entry name" value="HAD-1A3-hyp"/>
    <property type="match status" value="1"/>
</dbReference>
<dbReference type="SUPFAM" id="SSF56784">
    <property type="entry name" value="HAD-like"/>
    <property type="match status" value="1"/>
</dbReference>
<dbReference type="InterPro" id="IPR011945">
    <property type="entry name" value="HAD-SF_ppase_IA/epoxid_hydro_N"/>
</dbReference>
<dbReference type="NCBIfam" id="TIGR01509">
    <property type="entry name" value="HAD-SF-IA-v3"/>
    <property type="match status" value="1"/>
</dbReference>